<dbReference type="PANTHER" id="PTHR32444">
    <property type="entry name" value="BULB-TYPE LECTIN DOMAIN-CONTAINING PROTEIN"/>
    <property type="match status" value="1"/>
</dbReference>
<dbReference type="FunFam" id="2.90.10.10:FF:000005">
    <property type="entry name" value="G-type lectin S-receptor-like serine/threonine-protein kinase"/>
    <property type="match status" value="1"/>
</dbReference>
<evidence type="ECO:0000256" key="8">
    <source>
        <dbReference type="PROSITE-ProRule" id="PRU00076"/>
    </source>
</evidence>
<dbReference type="EMBL" id="CAUOFW020004998">
    <property type="protein sequence ID" value="CAK9168060.1"/>
    <property type="molecule type" value="Genomic_DNA"/>
</dbReference>
<evidence type="ECO:0000256" key="9">
    <source>
        <dbReference type="SAM" id="Phobius"/>
    </source>
</evidence>
<dbReference type="InterPro" id="IPR036426">
    <property type="entry name" value="Bulb-type_lectin_dom_sf"/>
</dbReference>
<evidence type="ECO:0000313" key="13">
    <source>
        <dbReference type="EMBL" id="CAK9168060.1"/>
    </source>
</evidence>
<evidence type="ECO:0000256" key="3">
    <source>
        <dbReference type="ARBA" id="ARBA00022729"/>
    </source>
</evidence>
<dbReference type="PIRSF" id="PIRSF002686">
    <property type="entry name" value="SLG"/>
    <property type="match status" value="1"/>
</dbReference>
<evidence type="ECO:0000259" key="11">
    <source>
        <dbReference type="PROSITE" id="PS50927"/>
    </source>
</evidence>
<dbReference type="SMART" id="SM00108">
    <property type="entry name" value="B_lectin"/>
    <property type="match status" value="1"/>
</dbReference>
<reference evidence="13 14" key="1">
    <citation type="submission" date="2024-02" db="EMBL/GenBank/DDBJ databases">
        <authorList>
            <person name="Vignale AGUSTIN F."/>
            <person name="Sosa J E."/>
            <person name="Modenutti C."/>
        </authorList>
    </citation>
    <scope>NUCLEOTIDE SEQUENCE [LARGE SCALE GENOMIC DNA]</scope>
</reference>
<dbReference type="Gene3D" id="2.90.10.10">
    <property type="entry name" value="Bulb-type lectin domain"/>
    <property type="match status" value="1"/>
</dbReference>
<feature type="domain" description="Bulb-type lectin" evidence="11">
    <location>
        <begin position="1"/>
        <end position="100"/>
    </location>
</feature>
<accession>A0ABC8TF48</accession>
<keyword evidence="9" id="KW-0812">Transmembrane</keyword>
<name>A0ABC8TF48_9AQUA</name>
<proteinExistence type="predicted"/>
<comment type="function">
    <text evidence="1">Involved in sporophytic self-incompatibility system (the inability of flowering plants to achieve self-fertilization).</text>
</comment>
<keyword evidence="5" id="KW-0325">Glycoprotein</keyword>
<evidence type="ECO:0000256" key="7">
    <source>
        <dbReference type="ARBA" id="ARBA00048679"/>
    </source>
</evidence>
<dbReference type="InterPro" id="IPR035446">
    <property type="entry name" value="SLSG/EP1"/>
</dbReference>
<comment type="caution">
    <text evidence="13">The sequence shown here is derived from an EMBL/GenBank/DDBJ whole genome shotgun (WGS) entry which is preliminary data.</text>
</comment>
<comment type="catalytic activity">
    <reaction evidence="7">
        <text>L-seryl-[protein] + ATP = O-phospho-L-seryl-[protein] + ADP + H(+)</text>
        <dbReference type="Rhea" id="RHEA:17989"/>
        <dbReference type="Rhea" id="RHEA-COMP:9863"/>
        <dbReference type="Rhea" id="RHEA-COMP:11604"/>
        <dbReference type="ChEBI" id="CHEBI:15378"/>
        <dbReference type="ChEBI" id="CHEBI:29999"/>
        <dbReference type="ChEBI" id="CHEBI:30616"/>
        <dbReference type="ChEBI" id="CHEBI:83421"/>
        <dbReference type="ChEBI" id="CHEBI:456216"/>
        <dbReference type="EC" id="2.7.11.1"/>
    </reaction>
</comment>
<comment type="catalytic activity">
    <reaction evidence="6">
        <text>L-threonyl-[protein] + ATP = O-phospho-L-threonyl-[protein] + ADP + H(+)</text>
        <dbReference type="Rhea" id="RHEA:46608"/>
        <dbReference type="Rhea" id="RHEA-COMP:11060"/>
        <dbReference type="Rhea" id="RHEA-COMP:11605"/>
        <dbReference type="ChEBI" id="CHEBI:15378"/>
        <dbReference type="ChEBI" id="CHEBI:30013"/>
        <dbReference type="ChEBI" id="CHEBI:30616"/>
        <dbReference type="ChEBI" id="CHEBI:61977"/>
        <dbReference type="ChEBI" id="CHEBI:456216"/>
        <dbReference type="EC" id="2.7.11.1"/>
    </reaction>
</comment>
<dbReference type="InterPro" id="IPR000858">
    <property type="entry name" value="S_locus_glycoprot_dom"/>
</dbReference>
<evidence type="ECO:0000256" key="1">
    <source>
        <dbReference type="ARBA" id="ARBA00003061"/>
    </source>
</evidence>
<dbReference type="AlphaFoldDB" id="A0ABC8TF48"/>
<evidence type="ECO:0000259" key="10">
    <source>
        <dbReference type="PROSITE" id="PS50026"/>
    </source>
</evidence>
<feature type="domain" description="Apple" evidence="12">
    <location>
        <begin position="292"/>
        <end position="376"/>
    </location>
</feature>
<dbReference type="InterPro" id="IPR001480">
    <property type="entry name" value="Bulb-type_lectin_dom"/>
</dbReference>
<evidence type="ECO:0000256" key="5">
    <source>
        <dbReference type="ARBA" id="ARBA00023180"/>
    </source>
</evidence>
<dbReference type="Pfam" id="PF00954">
    <property type="entry name" value="S_locus_glycop"/>
    <property type="match status" value="1"/>
</dbReference>
<keyword evidence="14" id="KW-1185">Reference proteome</keyword>
<dbReference type="SMART" id="SM00473">
    <property type="entry name" value="PAN_AP"/>
    <property type="match status" value="1"/>
</dbReference>
<dbReference type="GO" id="GO:0004674">
    <property type="term" value="F:protein serine/threonine kinase activity"/>
    <property type="evidence" value="ECO:0007669"/>
    <property type="project" value="UniProtKB-EC"/>
</dbReference>
<dbReference type="InterPro" id="IPR011009">
    <property type="entry name" value="Kinase-like_dom_sf"/>
</dbReference>
<keyword evidence="8" id="KW-0245">EGF-like domain</keyword>
<dbReference type="Pfam" id="PF01453">
    <property type="entry name" value="B_lectin"/>
    <property type="match status" value="1"/>
</dbReference>
<gene>
    <name evidence="13" type="ORF">ILEXP_LOCUS37389</name>
</gene>
<dbReference type="InterPro" id="IPR003609">
    <property type="entry name" value="Pan_app"/>
</dbReference>
<evidence type="ECO:0000256" key="6">
    <source>
        <dbReference type="ARBA" id="ARBA00047899"/>
    </source>
</evidence>
<evidence type="ECO:0000256" key="4">
    <source>
        <dbReference type="ARBA" id="ARBA00023157"/>
    </source>
</evidence>
<keyword evidence="4" id="KW-1015">Disulfide bond</keyword>
<evidence type="ECO:0000313" key="14">
    <source>
        <dbReference type="Proteomes" id="UP001642360"/>
    </source>
</evidence>
<dbReference type="CDD" id="cd00028">
    <property type="entry name" value="B_lectin"/>
    <property type="match status" value="1"/>
</dbReference>
<comment type="caution">
    <text evidence="8">Lacks conserved residue(s) required for the propagation of feature annotation.</text>
</comment>
<evidence type="ECO:0000259" key="12">
    <source>
        <dbReference type="PROSITE" id="PS50948"/>
    </source>
</evidence>
<dbReference type="PROSITE" id="PS50026">
    <property type="entry name" value="EGF_3"/>
    <property type="match status" value="1"/>
</dbReference>
<keyword evidence="3" id="KW-0732">Signal</keyword>
<dbReference type="CDD" id="cd01098">
    <property type="entry name" value="PAN_AP_plant"/>
    <property type="match status" value="1"/>
</dbReference>
<organism evidence="13 14">
    <name type="scientific">Ilex paraguariensis</name>
    <name type="common">yerba mate</name>
    <dbReference type="NCBI Taxonomy" id="185542"/>
    <lineage>
        <taxon>Eukaryota</taxon>
        <taxon>Viridiplantae</taxon>
        <taxon>Streptophyta</taxon>
        <taxon>Embryophyta</taxon>
        <taxon>Tracheophyta</taxon>
        <taxon>Spermatophyta</taxon>
        <taxon>Magnoliopsida</taxon>
        <taxon>eudicotyledons</taxon>
        <taxon>Gunneridae</taxon>
        <taxon>Pentapetalae</taxon>
        <taxon>asterids</taxon>
        <taxon>campanulids</taxon>
        <taxon>Aquifoliales</taxon>
        <taxon>Aquifoliaceae</taxon>
        <taxon>Ilex</taxon>
    </lineage>
</organism>
<feature type="domain" description="EGF-like" evidence="10">
    <location>
        <begin position="237"/>
        <end position="273"/>
    </location>
</feature>
<dbReference type="SUPFAM" id="SSF51110">
    <property type="entry name" value="alpha-D-mannose-specific plant lectins"/>
    <property type="match status" value="1"/>
</dbReference>
<feature type="transmembrane region" description="Helical" evidence="9">
    <location>
        <begin position="388"/>
        <end position="412"/>
    </location>
</feature>
<keyword evidence="9" id="KW-1133">Transmembrane helix</keyword>
<dbReference type="PROSITE" id="PS50927">
    <property type="entry name" value="BULB_LECTIN"/>
    <property type="match status" value="1"/>
</dbReference>
<keyword evidence="9" id="KW-0472">Membrane</keyword>
<dbReference type="PROSITE" id="PS50948">
    <property type="entry name" value="PAN"/>
    <property type="match status" value="1"/>
</dbReference>
<dbReference type="Gene3D" id="3.30.200.20">
    <property type="entry name" value="Phosphorylase Kinase, domain 1"/>
    <property type="match status" value="1"/>
</dbReference>
<sequence>MFKLGFFSPVNSTNRYVGILYNIPMMTVVWVANREKPLNDSSGIVMISEDGNLLILNGQKEIIWSSNVSTPLANSSAQLLDTGNLVLRDNSSGRILWESFQLPSDSFLQKMRLSTDVNTDERILLTSWKSPSNPSIGHFSLGLDPLNIPQIYVWNGSHPYMRSGPWDGQVFIGMQKMPSEYLNGFNLVDNKEGTFYVTFTYANESIPKYISLNSDGSVLQKTWSDGKEDWEVMFVAPGNECSIYGKCGPFGSCYSQDSPFCTCLRGFEPKYKEEWSRGNWTSGCKRKTPLQCARNDTVKEGGKEDGFLKLEKIKVPDFVEWSPAPEDNCGSLCLNNCSCLAYSYHTGIGCMQWSGILIDIEKFPNGSGADLYIRVAYSELDEEKNMNVVIAITTIIGSVTLAICTYFSWRWIAKRRGRKQKREQDQIKVEELPLYSFQSMAHATNNFHSANKLGQGGFGPVHKVMIVHPEHYAIVKHMKLI</sequence>
<dbReference type="InterPro" id="IPR000742">
    <property type="entry name" value="EGF"/>
</dbReference>
<dbReference type="Pfam" id="PF08276">
    <property type="entry name" value="PAN_2"/>
    <property type="match status" value="1"/>
</dbReference>
<evidence type="ECO:0000256" key="2">
    <source>
        <dbReference type="ARBA" id="ARBA00012513"/>
    </source>
</evidence>
<protein>
    <recommendedName>
        <fullName evidence="2">non-specific serine/threonine protein kinase</fullName>
        <ecNumber evidence="2">2.7.11.1</ecNumber>
    </recommendedName>
</protein>
<dbReference type="Proteomes" id="UP001642360">
    <property type="component" value="Unassembled WGS sequence"/>
</dbReference>
<dbReference type="EC" id="2.7.11.1" evidence="2"/>
<dbReference type="SUPFAM" id="SSF56112">
    <property type="entry name" value="Protein kinase-like (PK-like)"/>
    <property type="match status" value="1"/>
</dbReference>
<dbReference type="PANTHER" id="PTHR32444:SF198">
    <property type="entry name" value="BULB-TYPE LECTIN DOMAIN-CONTAINING PROTEIN"/>
    <property type="match status" value="1"/>
</dbReference>